<feature type="transmembrane region" description="Helical" evidence="1">
    <location>
        <begin position="9"/>
        <end position="27"/>
    </location>
</feature>
<dbReference type="EMBL" id="CP039350">
    <property type="protein sequence ID" value="QCD97717.1"/>
    <property type="molecule type" value="Genomic_DNA"/>
</dbReference>
<organism evidence="2 3">
    <name type="scientific">Vigna unguiculata</name>
    <name type="common">Cowpea</name>
    <dbReference type="NCBI Taxonomy" id="3917"/>
    <lineage>
        <taxon>Eukaryota</taxon>
        <taxon>Viridiplantae</taxon>
        <taxon>Streptophyta</taxon>
        <taxon>Embryophyta</taxon>
        <taxon>Tracheophyta</taxon>
        <taxon>Spermatophyta</taxon>
        <taxon>Magnoliopsida</taxon>
        <taxon>eudicotyledons</taxon>
        <taxon>Gunneridae</taxon>
        <taxon>Pentapetalae</taxon>
        <taxon>rosids</taxon>
        <taxon>fabids</taxon>
        <taxon>Fabales</taxon>
        <taxon>Fabaceae</taxon>
        <taxon>Papilionoideae</taxon>
        <taxon>50 kb inversion clade</taxon>
        <taxon>NPAAA clade</taxon>
        <taxon>indigoferoid/millettioid clade</taxon>
        <taxon>Phaseoleae</taxon>
        <taxon>Vigna</taxon>
    </lineage>
</organism>
<name>A0A4D6M9Q2_VIGUN</name>
<sequence>MAGFCDRRFLFRVLQIVVVMITIFVASPDCGVGCSRPLLLHHQWWREEGLVLQSLPNGPAPPSTGSRIHTL</sequence>
<gene>
    <name evidence="2" type="ORF">DEO72_LG6g2429</name>
</gene>
<dbReference type="Proteomes" id="UP000501690">
    <property type="component" value="Linkage Group LG6"/>
</dbReference>
<protein>
    <submittedName>
        <fullName evidence="2">Uncharacterized protein</fullName>
    </submittedName>
</protein>
<reference evidence="2 3" key="1">
    <citation type="submission" date="2019-04" db="EMBL/GenBank/DDBJ databases">
        <title>An improved genome assembly and genetic linkage map for asparagus bean, Vigna unguiculata ssp. sesquipedialis.</title>
        <authorList>
            <person name="Xia Q."/>
            <person name="Zhang R."/>
            <person name="Dong Y."/>
        </authorList>
    </citation>
    <scope>NUCLEOTIDE SEQUENCE [LARGE SCALE GENOMIC DNA]</scope>
    <source>
        <tissue evidence="2">Leaf</tissue>
    </source>
</reference>
<keyword evidence="1" id="KW-1133">Transmembrane helix</keyword>
<dbReference type="AlphaFoldDB" id="A0A4D6M9Q2"/>
<accession>A0A4D6M9Q2</accession>
<proteinExistence type="predicted"/>
<keyword evidence="1" id="KW-0812">Transmembrane</keyword>
<evidence type="ECO:0000313" key="2">
    <source>
        <dbReference type="EMBL" id="QCD97717.1"/>
    </source>
</evidence>
<keyword evidence="3" id="KW-1185">Reference proteome</keyword>
<evidence type="ECO:0000256" key="1">
    <source>
        <dbReference type="SAM" id="Phobius"/>
    </source>
</evidence>
<keyword evidence="1" id="KW-0472">Membrane</keyword>
<evidence type="ECO:0000313" key="3">
    <source>
        <dbReference type="Proteomes" id="UP000501690"/>
    </source>
</evidence>